<dbReference type="Pfam" id="PF09543">
    <property type="entry name" value="DUF2379"/>
    <property type="match status" value="1"/>
</dbReference>
<reference evidence="2 3" key="1">
    <citation type="submission" date="2023-12" db="EMBL/GenBank/DDBJ databases">
        <title>the genome sequence of Hyalangium sp. s54d21.</title>
        <authorList>
            <person name="Zhang X."/>
        </authorList>
    </citation>
    <scope>NUCLEOTIDE SEQUENCE [LARGE SCALE GENOMIC DNA]</scope>
    <source>
        <strain evidence="3">s54d21</strain>
    </source>
</reference>
<feature type="domain" description="DUSAM" evidence="1">
    <location>
        <begin position="6"/>
        <end position="119"/>
    </location>
</feature>
<organism evidence="2 3">
    <name type="scientific">Hyalangium rubrum</name>
    <dbReference type="NCBI Taxonomy" id="3103134"/>
    <lineage>
        <taxon>Bacteria</taxon>
        <taxon>Pseudomonadati</taxon>
        <taxon>Myxococcota</taxon>
        <taxon>Myxococcia</taxon>
        <taxon>Myxococcales</taxon>
        <taxon>Cystobacterineae</taxon>
        <taxon>Archangiaceae</taxon>
        <taxon>Hyalangium</taxon>
    </lineage>
</organism>
<evidence type="ECO:0000313" key="3">
    <source>
        <dbReference type="Proteomes" id="UP001291309"/>
    </source>
</evidence>
<keyword evidence="3" id="KW-1185">Reference proteome</keyword>
<evidence type="ECO:0000313" key="2">
    <source>
        <dbReference type="EMBL" id="MDY7227085.1"/>
    </source>
</evidence>
<dbReference type="NCBIfam" id="TIGR02267">
    <property type="entry name" value="DUSAM domain"/>
    <property type="match status" value="1"/>
</dbReference>
<dbReference type="InterPro" id="IPR011753">
    <property type="entry name" value="DUSAM_dom"/>
</dbReference>
<name>A0ABU5H108_9BACT</name>
<sequence>MNEQHDWDKVREWEKRLDQGEVLNLTPDVTDLLRRVAREVAIPEEQAHRALVSPSDAAMLIREMCRRIREGSRRLMRAISEANRCKEAGDTAGARKLLEGVLAVEIVPLYRQHAEAELSYLE</sequence>
<evidence type="ECO:0000259" key="1">
    <source>
        <dbReference type="Pfam" id="PF09543"/>
    </source>
</evidence>
<dbReference type="RefSeq" id="WP_321545801.1">
    <property type="nucleotide sequence ID" value="NZ_JAXIVS010000003.1"/>
</dbReference>
<accession>A0ABU5H108</accession>
<protein>
    <submittedName>
        <fullName evidence="2">DUSAM domain-containing protein</fullName>
    </submittedName>
</protein>
<proteinExistence type="predicted"/>
<dbReference type="Proteomes" id="UP001291309">
    <property type="component" value="Unassembled WGS sequence"/>
</dbReference>
<dbReference type="EMBL" id="JAXIVS010000003">
    <property type="protein sequence ID" value="MDY7227085.1"/>
    <property type="molecule type" value="Genomic_DNA"/>
</dbReference>
<comment type="caution">
    <text evidence="2">The sequence shown here is derived from an EMBL/GenBank/DDBJ whole genome shotgun (WGS) entry which is preliminary data.</text>
</comment>
<gene>
    <name evidence="2" type="ORF">SYV04_11815</name>
</gene>